<dbReference type="CDD" id="cd24163">
    <property type="entry name" value="RWDD2_C"/>
    <property type="match status" value="1"/>
</dbReference>
<reference evidence="4" key="1">
    <citation type="journal article" date="2013" name="Science">
        <title>The Amborella genome and the evolution of flowering plants.</title>
        <authorList>
            <consortium name="Amborella Genome Project"/>
        </authorList>
    </citation>
    <scope>NUCLEOTIDE SEQUENCE [LARGE SCALE GENOMIC DNA]</scope>
</reference>
<evidence type="ECO:0000259" key="2">
    <source>
        <dbReference type="Pfam" id="PF06544"/>
    </source>
</evidence>
<dbReference type="KEGG" id="atr:18429315"/>
<evidence type="ECO:0000259" key="1">
    <source>
        <dbReference type="Pfam" id="PF05773"/>
    </source>
</evidence>
<dbReference type="OMA" id="RENCEEF"/>
<dbReference type="InterPro" id="IPR059181">
    <property type="entry name" value="RWDD2A-B_C"/>
</dbReference>
<dbReference type="SUPFAM" id="SSF54495">
    <property type="entry name" value="UBC-like"/>
    <property type="match status" value="1"/>
</dbReference>
<name>W1NZY7_AMBTC</name>
<keyword evidence="4" id="KW-1185">Reference proteome</keyword>
<dbReference type="Pfam" id="PF05773">
    <property type="entry name" value="RWD"/>
    <property type="match status" value="1"/>
</dbReference>
<dbReference type="OrthoDB" id="432412at2759"/>
<dbReference type="PANTHER" id="PTHR15955:SF8">
    <property type="entry name" value="RWD DOMAIN-CONTAINING PROTEIN 2B-RELATED"/>
    <property type="match status" value="1"/>
</dbReference>
<feature type="domain" description="RWD" evidence="1">
    <location>
        <begin position="16"/>
        <end position="138"/>
    </location>
</feature>
<dbReference type="InterPro" id="IPR017359">
    <property type="entry name" value="Phi-like"/>
</dbReference>
<evidence type="ECO:0000313" key="3">
    <source>
        <dbReference type="EMBL" id="ERN01233.1"/>
    </source>
</evidence>
<dbReference type="AlphaFoldDB" id="W1NZY7"/>
<dbReference type="eggNOG" id="ENOG502QR2G">
    <property type="taxonomic scope" value="Eukaryota"/>
</dbReference>
<dbReference type="Gramene" id="ERN01233">
    <property type="protein sequence ID" value="ERN01233"/>
    <property type="gene ID" value="AMTR_s00002p00241720"/>
</dbReference>
<dbReference type="Proteomes" id="UP000017836">
    <property type="component" value="Unassembled WGS sequence"/>
</dbReference>
<proteinExistence type="predicted"/>
<protein>
    <submittedName>
        <fullName evidence="3">Uncharacterized protein</fullName>
    </submittedName>
</protein>
<dbReference type="InterPro" id="IPR010541">
    <property type="entry name" value="Prp3_C"/>
</dbReference>
<feature type="domain" description="Small nuclear ribonucleoprotein Prp3 C-terminal" evidence="2">
    <location>
        <begin position="171"/>
        <end position="237"/>
    </location>
</feature>
<organism evidence="3 4">
    <name type="scientific">Amborella trichopoda</name>
    <dbReference type="NCBI Taxonomy" id="13333"/>
    <lineage>
        <taxon>Eukaryota</taxon>
        <taxon>Viridiplantae</taxon>
        <taxon>Streptophyta</taxon>
        <taxon>Embryophyta</taxon>
        <taxon>Tracheophyta</taxon>
        <taxon>Spermatophyta</taxon>
        <taxon>Magnoliopsida</taxon>
        <taxon>Amborellales</taxon>
        <taxon>Amborellaceae</taxon>
        <taxon>Amborella</taxon>
    </lineage>
</organism>
<dbReference type="InterPro" id="IPR006575">
    <property type="entry name" value="RWD_dom"/>
</dbReference>
<dbReference type="EMBL" id="KI394767">
    <property type="protein sequence ID" value="ERN01233.1"/>
    <property type="molecule type" value="Genomic_DNA"/>
</dbReference>
<evidence type="ECO:0000313" key="4">
    <source>
        <dbReference type="Proteomes" id="UP000017836"/>
    </source>
</evidence>
<dbReference type="Gene3D" id="3.10.110.10">
    <property type="entry name" value="Ubiquitin Conjugating Enzyme"/>
    <property type="match status" value="1"/>
</dbReference>
<dbReference type="HOGENOM" id="CLU_046295_2_1_1"/>
<dbReference type="PANTHER" id="PTHR15955">
    <property type="entry name" value="RWD DOMAIN CONTAINING PROTEIN 2"/>
    <property type="match status" value="1"/>
</dbReference>
<dbReference type="PIRSF" id="PIRSF038021">
    <property type="entry name" value="UCP038021_RWDD2"/>
    <property type="match status" value="1"/>
</dbReference>
<sequence>MERADAEPQWKLNLRRQIAEVEALRSIYGQDGEFEFNMGLEESLNNLILRDVDAVQEEYHVSFTIHLLSVKVAGRHVSARFYMPRGYPEDEPLHVSVICSGQISRLDHDAINMVAREEACKLVGHEGGFQILQVIQEKAEDLNNRMRHNTHNQEKQRREEIDMSICIKRVLIWFHHIKSPQKRKSILEWSKSHDIGGYLKSGYPGILVIEGEKSWIDAYVKQVQCLRWQAMSVRAEEEKEVPSSSTLESSRRFPIVVKELEDHGGMSELGRYCKEANLEGLFLSALKITR</sequence>
<gene>
    <name evidence="3" type="ORF">AMTR_s00002p00241720</name>
</gene>
<dbReference type="InterPro" id="IPR016135">
    <property type="entry name" value="UBQ-conjugating_enzyme/RWD"/>
</dbReference>
<dbReference type="Pfam" id="PF06544">
    <property type="entry name" value="Prp3_C"/>
    <property type="match status" value="1"/>
</dbReference>
<accession>W1NZY7</accession>